<keyword evidence="11" id="KW-1185">Reference proteome</keyword>
<proteinExistence type="inferred from homology"/>
<evidence type="ECO:0000256" key="8">
    <source>
        <dbReference type="RuleBase" id="RU363032"/>
    </source>
</evidence>
<dbReference type="EMBL" id="BAAAZN010000003">
    <property type="protein sequence ID" value="GAA3533818.1"/>
    <property type="molecule type" value="Genomic_DNA"/>
</dbReference>
<evidence type="ECO:0000256" key="2">
    <source>
        <dbReference type="ARBA" id="ARBA00022448"/>
    </source>
</evidence>
<comment type="caution">
    <text evidence="10">The sequence shown here is derived from an EMBL/GenBank/DDBJ whole genome shotgun (WGS) entry which is preliminary data.</text>
</comment>
<reference evidence="11" key="1">
    <citation type="journal article" date="2019" name="Int. J. Syst. Evol. Microbiol.">
        <title>The Global Catalogue of Microorganisms (GCM) 10K type strain sequencing project: providing services to taxonomists for standard genome sequencing and annotation.</title>
        <authorList>
            <consortium name="The Broad Institute Genomics Platform"/>
            <consortium name="The Broad Institute Genome Sequencing Center for Infectious Disease"/>
            <person name="Wu L."/>
            <person name="Ma J."/>
        </authorList>
    </citation>
    <scope>NUCLEOTIDE SEQUENCE [LARGE SCALE GENOMIC DNA]</scope>
    <source>
        <strain evidence="11">JCM 16898</strain>
    </source>
</reference>
<dbReference type="InterPro" id="IPR000515">
    <property type="entry name" value="MetI-like"/>
</dbReference>
<evidence type="ECO:0000256" key="7">
    <source>
        <dbReference type="ARBA" id="ARBA00023136"/>
    </source>
</evidence>
<dbReference type="InterPro" id="IPR043429">
    <property type="entry name" value="ArtM/GltK/GlnP/TcyL/YhdX-like"/>
</dbReference>
<dbReference type="PROSITE" id="PS50928">
    <property type="entry name" value="ABC_TM1"/>
    <property type="match status" value="1"/>
</dbReference>
<dbReference type="Proteomes" id="UP001500689">
    <property type="component" value="Unassembled WGS sequence"/>
</dbReference>
<feature type="transmembrane region" description="Helical" evidence="8">
    <location>
        <begin position="75"/>
        <end position="97"/>
    </location>
</feature>
<keyword evidence="5" id="KW-0029">Amino-acid transport</keyword>
<keyword evidence="6 8" id="KW-1133">Transmembrane helix</keyword>
<dbReference type="InterPro" id="IPR010065">
    <property type="entry name" value="AA_ABC_transptr_permease_3TM"/>
</dbReference>
<dbReference type="InterPro" id="IPR035906">
    <property type="entry name" value="MetI-like_sf"/>
</dbReference>
<feature type="transmembrane region" description="Helical" evidence="8">
    <location>
        <begin position="255"/>
        <end position="280"/>
    </location>
</feature>
<sequence length="319" mass="34728">MSQSPEAPPTGAPNDAAPIKAVPVRHYGRWIAGVIILFLAFIVVRSVVTNDALQWPVVGEYLFDDRILHGLQNTLLLTVLSMVIGIVGGILLAVMRLSPNPLMSGAASVYIWLLRGTPLITQLIIWNFLGLAYSRIGLGIPFGLTFVSWDTNTLITQLTASLLGLGLNEAAYMAEIVRGGIQSVDSGQLEAASALGMSRGKTLRRIVLPQAMRVIIPPTGNETISMLKTTSLVVVIGYFELMQVVRTIYSQNYQTVPLLISAALWYLFMTTVLTIAQYYIERYFARGSSHSRPRQNKWGSRMLGFRLGSGAGEGGGASR</sequence>
<evidence type="ECO:0000256" key="5">
    <source>
        <dbReference type="ARBA" id="ARBA00022970"/>
    </source>
</evidence>
<dbReference type="NCBIfam" id="TIGR01726">
    <property type="entry name" value="HEQRo_perm_3TM"/>
    <property type="match status" value="1"/>
</dbReference>
<feature type="transmembrane region" description="Helical" evidence="8">
    <location>
        <begin position="30"/>
        <end position="48"/>
    </location>
</feature>
<feature type="domain" description="ABC transmembrane type-1" evidence="9">
    <location>
        <begin position="71"/>
        <end position="277"/>
    </location>
</feature>
<dbReference type="PANTHER" id="PTHR30614">
    <property type="entry name" value="MEMBRANE COMPONENT OF AMINO ACID ABC TRANSPORTER"/>
    <property type="match status" value="1"/>
</dbReference>
<keyword evidence="3" id="KW-1003">Cell membrane</keyword>
<keyword evidence="7 8" id="KW-0472">Membrane</keyword>
<comment type="subcellular location">
    <subcellularLocation>
        <location evidence="1 8">Cell membrane</location>
        <topology evidence="1 8">Multi-pass membrane protein</topology>
    </subcellularLocation>
</comment>
<comment type="similarity">
    <text evidence="8">Belongs to the binding-protein-dependent transport system permease family.</text>
</comment>
<organism evidence="10 11">
    <name type="scientific">Amycolatopsis ultiminotia</name>
    <dbReference type="NCBI Taxonomy" id="543629"/>
    <lineage>
        <taxon>Bacteria</taxon>
        <taxon>Bacillati</taxon>
        <taxon>Actinomycetota</taxon>
        <taxon>Actinomycetes</taxon>
        <taxon>Pseudonocardiales</taxon>
        <taxon>Pseudonocardiaceae</taxon>
        <taxon>Amycolatopsis</taxon>
    </lineage>
</organism>
<evidence type="ECO:0000256" key="6">
    <source>
        <dbReference type="ARBA" id="ARBA00022989"/>
    </source>
</evidence>
<dbReference type="CDD" id="cd06261">
    <property type="entry name" value="TM_PBP2"/>
    <property type="match status" value="1"/>
</dbReference>
<keyword evidence="4 8" id="KW-0812">Transmembrane</keyword>
<evidence type="ECO:0000313" key="11">
    <source>
        <dbReference type="Proteomes" id="UP001500689"/>
    </source>
</evidence>
<evidence type="ECO:0000313" key="10">
    <source>
        <dbReference type="EMBL" id="GAA3533818.1"/>
    </source>
</evidence>
<dbReference type="Pfam" id="PF00528">
    <property type="entry name" value="BPD_transp_1"/>
    <property type="match status" value="1"/>
</dbReference>
<accession>A0ABP6VIW7</accession>
<keyword evidence="2 8" id="KW-0813">Transport</keyword>
<evidence type="ECO:0000256" key="1">
    <source>
        <dbReference type="ARBA" id="ARBA00004651"/>
    </source>
</evidence>
<gene>
    <name evidence="10" type="ORF">GCM10022222_16460</name>
</gene>
<evidence type="ECO:0000256" key="4">
    <source>
        <dbReference type="ARBA" id="ARBA00022692"/>
    </source>
</evidence>
<feature type="transmembrane region" description="Helical" evidence="8">
    <location>
        <begin position="109"/>
        <end position="129"/>
    </location>
</feature>
<protein>
    <submittedName>
        <fullName evidence="10">Amino acid ABC transporter permease</fullName>
    </submittedName>
</protein>
<name>A0ABP6VIW7_9PSEU</name>
<dbReference type="RefSeq" id="WP_344857084.1">
    <property type="nucleotide sequence ID" value="NZ_BAAAZN010000003.1"/>
</dbReference>
<evidence type="ECO:0000259" key="9">
    <source>
        <dbReference type="PROSITE" id="PS50928"/>
    </source>
</evidence>
<evidence type="ECO:0000256" key="3">
    <source>
        <dbReference type="ARBA" id="ARBA00022475"/>
    </source>
</evidence>
<dbReference type="SUPFAM" id="SSF161098">
    <property type="entry name" value="MetI-like"/>
    <property type="match status" value="1"/>
</dbReference>
<dbReference type="PANTHER" id="PTHR30614:SF0">
    <property type="entry name" value="L-CYSTINE TRANSPORT SYSTEM PERMEASE PROTEIN TCYL"/>
    <property type="match status" value="1"/>
</dbReference>
<dbReference type="Gene3D" id="1.10.3720.10">
    <property type="entry name" value="MetI-like"/>
    <property type="match status" value="1"/>
</dbReference>